<dbReference type="SUPFAM" id="SSF54285">
    <property type="entry name" value="MoaD/ThiS"/>
    <property type="match status" value="1"/>
</dbReference>
<gene>
    <name evidence="3" type="ORF">HLB35_07975</name>
</gene>
<dbReference type="PANTHER" id="PTHR37483">
    <property type="entry name" value="UPF0125 PROTEIN RATB"/>
    <property type="match status" value="1"/>
</dbReference>
<dbReference type="PANTHER" id="PTHR37483:SF1">
    <property type="entry name" value="UPF0125 PROTEIN RATB"/>
    <property type="match status" value="1"/>
</dbReference>
<protein>
    <recommendedName>
        <fullName evidence="2">UPF0125 protein HLB35_07975</fullName>
    </recommendedName>
</protein>
<comment type="similarity">
    <text evidence="1 2">Belongs to the UPF0125 (RnfH) family.</text>
</comment>
<dbReference type="Proteomes" id="UP000588806">
    <property type="component" value="Unassembled WGS sequence"/>
</dbReference>
<organism evidence="3 4">
    <name type="scientific">Vreelandella azerica</name>
    <dbReference type="NCBI Taxonomy" id="2732867"/>
    <lineage>
        <taxon>Bacteria</taxon>
        <taxon>Pseudomonadati</taxon>
        <taxon>Pseudomonadota</taxon>
        <taxon>Gammaproteobacteria</taxon>
        <taxon>Oceanospirillales</taxon>
        <taxon>Halomonadaceae</taxon>
        <taxon>Vreelandella</taxon>
    </lineage>
</organism>
<dbReference type="InterPro" id="IPR016155">
    <property type="entry name" value="Mopterin_synth/thiamin_S_b"/>
</dbReference>
<name>A0A7Y3XAV1_9GAMM</name>
<reference evidence="3 4" key="1">
    <citation type="submission" date="2020-05" db="EMBL/GenBank/DDBJ databases">
        <authorList>
            <person name="Ruan W."/>
            <person name="Jeon C.O."/>
            <person name="Chun B.H."/>
        </authorList>
    </citation>
    <scope>NUCLEOTIDE SEQUENCE [LARGE SCALE GENOMIC DNA]</scope>
    <source>
        <strain evidence="3 4">TBZ9</strain>
    </source>
</reference>
<keyword evidence="4" id="KW-1185">Reference proteome</keyword>
<evidence type="ECO:0000256" key="1">
    <source>
        <dbReference type="ARBA" id="ARBA00010645"/>
    </source>
</evidence>
<proteinExistence type="inferred from homology"/>
<dbReference type="EMBL" id="JABFHI010000003">
    <property type="protein sequence ID" value="NOG31724.1"/>
    <property type="molecule type" value="Genomic_DNA"/>
</dbReference>
<evidence type="ECO:0000313" key="3">
    <source>
        <dbReference type="EMBL" id="NOG31724.1"/>
    </source>
</evidence>
<dbReference type="InterPro" id="IPR037021">
    <property type="entry name" value="RnfH_sf"/>
</dbReference>
<dbReference type="InterPro" id="IPR005346">
    <property type="entry name" value="RnfH"/>
</dbReference>
<evidence type="ECO:0000313" key="4">
    <source>
        <dbReference type="Proteomes" id="UP000588806"/>
    </source>
</evidence>
<dbReference type="Gene3D" id="3.10.20.280">
    <property type="entry name" value="RnfH-like"/>
    <property type="match status" value="1"/>
</dbReference>
<dbReference type="HAMAP" id="MF_00460">
    <property type="entry name" value="UPF0125_RnfH"/>
    <property type="match status" value="1"/>
</dbReference>
<reference evidence="3 4" key="2">
    <citation type="submission" date="2020-06" db="EMBL/GenBank/DDBJ databases">
        <title>Halomonas songnenensis sp. nov., a moderately halophilic bacterium isolated from saline and alkaline soils.</title>
        <authorList>
            <person name="Jiang J."/>
            <person name="Pan Y."/>
        </authorList>
    </citation>
    <scope>NUCLEOTIDE SEQUENCE [LARGE SCALE GENOMIC DNA]</scope>
    <source>
        <strain evidence="3 4">TBZ9</strain>
    </source>
</reference>
<accession>A0A7Y3XAV1</accession>
<dbReference type="AlphaFoldDB" id="A0A7Y3XAV1"/>
<dbReference type="RefSeq" id="WP_171702199.1">
    <property type="nucleotide sequence ID" value="NZ_JABFHI010000003.1"/>
</dbReference>
<comment type="caution">
    <text evidence="3">The sequence shown here is derived from an EMBL/GenBank/DDBJ whole genome shotgun (WGS) entry which is preliminary data.</text>
</comment>
<evidence type="ECO:0000256" key="2">
    <source>
        <dbReference type="HAMAP-Rule" id="MF_00460"/>
    </source>
</evidence>
<sequence length="105" mass="11522">MADETPSLIHVEVAFALPLKQRIVALEVPLGTTAVDAVQLADLSSLFPEVERGVFERASLGIFGKALKAPAQHHLSDGERVEVYRPLEIDPKAARLARAQRQQQQ</sequence>
<dbReference type="Pfam" id="PF03658">
    <property type="entry name" value="Ub-RnfH"/>
    <property type="match status" value="1"/>
</dbReference>